<reference evidence="2 3" key="1">
    <citation type="submission" date="2019-11" db="EMBL/GenBank/DDBJ databases">
        <title>Whole genome sequence of Oryza granulata.</title>
        <authorList>
            <person name="Li W."/>
        </authorList>
    </citation>
    <scope>NUCLEOTIDE SEQUENCE [LARGE SCALE GENOMIC DNA]</scope>
    <source>
        <strain evidence="3">cv. Menghai</strain>
        <tissue evidence="2">Leaf</tissue>
    </source>
</reference>
<dbReference type="Gene3D" id="3.40.50.300">
    <property type="entry name" value="P-loop containing nucleotide triphosphate hydrolases"/>
    <property type="match status" value="1"/>
</dbReference>
<gene>
    <name evidence="2" type="ORF">E2562_031394</name>
</gene>
<name>A0A6G1C1M2_9ORYZ</name>
<evidence type="ECO:0008006" key="4">
    <source>
        <dbReference type="Google" id="ProtNLM"/>
    </source>
</evidence>
<dbReference type="InterPro" id="IPR027417">
    <property type="entry name" value="P-loop_NTPase"/>
</dbReference>
<dbReference type="Proteomes" id="UP000479710">
    <property type="component" value="Unassembled WGS sequence"/>
</dbReference>
<feature type="compositionally biased region" description="Basic residues" evidence="1">
    <location>
        <begin position="40"/>
        <end position="49"/>
    </location>
</feature>
<sequence>MAPAESRPLTAATRKRKKPHKPSKTLAKKPTNAASTTNTKTKKKIKQKKPPPTPPAAVLEDEPVGSAASGVLLSAEMPPARQLEFLLRSFERAAKMRLSPLELDAYSEGCMVPLAEGARQDVESFGDHVKGAFGGSWKELCEGKLEEGAVDAGSPALLVICSAALRSLELLRGLKMFTKDCRPVKLFAKHMKVEEQVALLKTRVNIACGTPSRIKKLIDMEALSLSRLKLVVLDMQRDAKSFTLFTLPQVSNEFWDLYKGYLDQKVRGGDTRLCFYGAVSEKDVKRVLPSAE</sequence>
<feature type="region of interest" description="Disordered" evidence="1">
    <location>
        <begin position="1"/>
        <end position="62"/>
    </location>
</feature>
<comment type="caution">
    <text evidence="2">The sequence shown here is derived from an EMBL/GenBank/DDBJ whole genome shotgun (WGS) entry which is preliminary data.</text>
</comment>
<feature type="compositionally biased region" description="Basic residues" evidence="1">
    <location>
        <begin position="13"/>
        <end position="27"/>
    </location>
</feature>
<dbReference type="GO" id="GO:0005634">
    <property type="term" value="C:nucleus"/>
    <property type="evidence" value="ECO:0007669"/>
    <property type="project" value="TreeGrafter"/>
</dbReference>
<proteinExistence type="predicted"/>
<evidence type="ECO:0000313" key="2">
    <source>
        <dbReference type="EMBL" id="KAF0893857.1"/>
    </source>
</evidence>
<dbReference type="EMBL" id="SPHZ02000011">
    <property type="protein sequence ID" value="KAF0893857.1"/>
    <property type="molecule type" value="Genomic_DNA"/>
</dbReference>
<dbReference type="SUPFAM" id="SSF52540">
    <property type="entry name" value="P-loop containing nucleoside triphosphate hydrolases"/>
    <property type="match status" value="1"/>
</dbReference>
<feature type="compositionally biased region" description="Low complexity" evidence="1">
    <location>
        <begin position="28"/>
        <end position="39"/>
    </location>
</feature>
<dbReference type="PANTHER" id="PTHR24030">
    <property type="entry name" value="PROTEIN CMSS1"/>
    <property type="match status" value="1"/>
</dbReference>
<evidence type="ECO:0000313" key="3">
    <source>
        <dbReference type="Proteomes" id="UP000479710"/>
    </source>
</evidence>
<dbReference type="AlphaFoldDB" id="A0A6G1C1M2"/>
<dbReference type="GO" id="GO:0030686">
    <property type="term" value="C:90S preribosome"/>
    <property type="evidence" value="ECO:0007669"/>
    <property type="project" value="TreeGrafter"/>
</dbReference>
<keyword evidence="3" id="KW-1185">Reference proteome</keyword>
<accession>A0A6G1C1M2</accession>
<dbReference type="Pfam" id="PF14617">
    <property type="entry name" value="CMS1"/>
    <property type="match status" value="1"/>
</dbReference>
<protein>
    <recommendedName>
        <fullName evidence="4">Protein CMSS1</fullName>
    </recommendedName>
</protein>
<evidence type="ECO:0000256" key="1">
    <source>
        <dbReference type="SAM" id="MobiDB-lite"/>
    </source>
</evidence>
<dbReference type="OrthoDB" id="1929311at2759"/>
<organism evidence="2 3">
    <name type="scientific">Oryza meyeriana var. granulata</name>
    <dbReference type="NCBI Taxonomy" id="110450"/>
    <lineage>
        <taxon>Eukaryota</taxon>
        <taxon>Viridiplantae</taxon>
        <taxon>Streptophyta</taxon>
        <taxon>Embryophyta</taxon>
        <taxon>Tracheophyta</taxon>
        <taxon>Spermatophyta</taxon>
        <taxon>Magnoliopsida</taxon>
        <taxon>Liliopsida</taxon>
        <taxon>Poales</taxon>
        <taxon>Poaceae</taxon>
        <taxon>BOP clade</taxon>
        <taxon>Oryzoideae</taxon>
        <taxon>Oryzeae</taxon>
        <taxon>Oryzinae</taxon>
        <taxon>Oryza</taxon>
        <taxon>Oryza meyeriana</taxon>
    </lineage>
</organism>
<dbReference type="PANTHER" id="PTHR24030:SF0">
    <property type="entry name" value="PROTEIN CMSS1"/>
    <property type="match status" value="1"/>
</dbReference>
<dbReference type="InterPro" id="IPR032704">
    <property type="entry name" value="Cms1"/>
</dbReference>